<evidence type="ECO:0000313" key="4">
    <source>
        <dbReference type="Proteomes" id="UP000198339"/>
    </source>
</evidence>
<dbReference type="Pfam" id="PF00534">
    <property type="entry name" value="Glycos_transf_1"/>
    <property type="match status" value="1"/>
</dbReference>
<dbReference type="InterPro" id="IPR050194">
    <property type="entry name" value="Glycosyltransferase_grp1"/>
</dbReference>
<dbReference type="CDD" id="cd03794">
    <property type="entry name" value="GT4_WbuB-like"/>
    <property type="match status" value="1"/>
</dbReference>
<feature type="domain" description="Glycosyl transferase family 1" evidence="1">
    <location>
        <begin position="219"/>
        <end position="383"/>
    </location>
</feature>
<dbReference type="PANTHER" id="PTHR45947:SF3">
    <property type="entry name" value="SULFOQUINOVOSYL TRANSFERASE SQD2"/>
    <property type="match status" value="1"/>
</dbReference>
<dbReference type="GO" id="GO:0016757">
    <property type="term" value="F:glycosyltransferase activity"/>
    <property type="evidence" value="ECO:0007669"/>
    <property type="project" value="InterPro"/>
</dbReference>
<dbReference type="PANTHER" id="PTHR45947">
    <property type="entry name" value="SULFOQUINOVOSYL TRANSFERASE SQD2"/>
    <property type="match status" value="1"/>
</dbReference>
<dbReference type="Proteomes" id="UP000198339">
    <property type="component" value="Unassembled WGS sequence"/>
</dbReference>
<proteinExistence type="predicted"/>
<dbReference type="Gene3D" id="3.40.50.2000">
    <property type="entry name" value="Glycogen Phosphorylase B"/>
    <property type="match status" value="2"/>
</dbReference>
<dbReference type="Pfam" id="PF13579">
    <property type="entry name" value="Glyco_trans_4_4"/>
    <property type="match status" value="1"/>
</dbReference>
<accession>A0A239D6B1</accession>
<name>A0A239D6B1_9SPHN</name>
<dbReference type="AlphaFoldDB" id="A0A239D6B1"/>
<dbReference type="EMBL" id="FZPA01000001">
    <property type="protein sequence ID" value="SNS27827.1"/>
    <property type="molecule type" value="Genomic_DNA"/>
</dbReference>
<evidence type="ECO:0000259" key="2">
    <source>
        <dbReference type="Pfam" id="PF13579"/>
    </source>
</evidence>
<reference evidence="3 4" key="1">
    <citation type="submission" date="2017-06" db="EMBL/GenBank/DDBJ databases">
        <authorList>
            <person name="Kim H.J."/>
            <person name="Triplett B.A."/>
        </authorList>
    </citation>
    <scope>NUCLEOTIDE SEQUENCE [LARGE SCALE GENOMIC DNA]</scope>
    <source>
        <strain evidence="3 4">DS15</strain>
    </source>
</reference>
<dbReference type="RefSeq" id="WP_089214054.1">
    <property type="nucleotide sequence ID" value="NZ_FZPA01000001.1"/>
</dbReference>
<keyword evidence="3" id="KW-0808">Transferase</keyword>
<dbReference type="NCBIfam" id="NF007640">
    <property type="entry name" value="PRK10307.1"/>
    <property type="match status" value="1"/>
</dbReference>
<gene>
    <name evidence="3" type="ORF">SAMN06295955_101115</name>
</gene>
<sequence length="411" mass="45452">MRLLFISLNYAPEPTATGMYTGELCEALAAMGHDVHVICANPYYPEWKLAPGYRNIGWRSELLNGVTVHRCMCWIPSKVNGATRLAHYASFSLTMLLPLVGRIMRKPPDRMFLIAPTLMPAVFAAPLARLRGIPTWIHVQDFEVEAGFATGQMNKSSLLGRLAGRFEQLMFAGFMRASSISPEMCKKLIQKGFSEHAVYELRNWANVDRIVPQEASSYRNEWGIHTPHVALYSGSIAKKQGIDLLFDVARHLESRGDTTLIICGNGPDRSHLEEAARNIPNILFRDLQPAERLGDLLALATVHLLPQKAEAADLVLPSKLCNMLASGRPVVAGAHAGTGLAREVEGVGINVAPENAAAMSEAIEFLLDHPEERRRLGKCARQRAEERWSKAAIIERFEREIALDSIQKAAG</sequence>
<evidence type="ECO:0000313" key="3">
    <source>
        <dbReference type="EMBL" id="SNS27827.1"/>
    </source>
</evidence>
<feature type="domain" description="Glycosyltransferase subfamily 4-like N-terminal" evidence="2">
    <location>
        <begin position="17"/>
        <end position="197"/>
    </location>
</feature>
<organism evidence="3 4">
    <name type="scientific">Sphingopyxis indica</name>
    <dbReference type="NCBI Taxonomy" id="436663"/>
    <lineage>
        <taxon>Bacteria</taxon>
        <taxon>Pseudomonadati</taxon>
        <taxon>Pseudomonadota</taxon>
        <taxon>Alphaproteobacteria</taxon>
        <taxon>Sphingomonadales</taxon>
        <taxon>Sphingomonadaceae</taxon>
        <taxon>Sphingopyxis</taxon>
    </lineage>
</organism>
<dbReference type="SUPFAM" id="SSF53756">
    <property type="entry name" value="UDP-Glycosyltransferase/glycogen phosphorylase"/>
    <property type="match status" value="1"/>
</dbReference>
<dbReference type="InterPro" id="IPR028098">
    <property type="entry name" value="Glyco_trans_4-like_N"/>
</dbReference>
<keyword evidence="4" id="KW-1185">Reference proteome</keyword>
<protein>
    <submittedName>
        <fullName evidence="3">Colanic acid biosynthesis glycosyl transferase WcaI</fullName>
    </submittedName>
</protein>
<evidence type="ECO:0000259" key="1">
    <source>
        <dbReference type="Pfam" id="PF00534"/>
    </source>
</evidence>
<dbReference type="InterPro" id="IPR001296">
    <property type="entry name" value="Glyco_trans_1"/>
</dbReference>
<dbReference type="OrthoDB" id="9783380at2"/>